<reference evidence="2 3" key="1">
    <citation type="submission" date="2024-01" db="EMBL/GenBank/DDBJ databases">
        <title>The genomes of 5 underutilized Papilionoideae crops provide insights into root nodulation and disease resistanc.</title>
        <authorList>
            <person name="Jiang F."/>
        </authorList>
    </citation>
    <scope>NUCLEOTIDE SEQUENCE [LARGE SCALE GENOMIC DNA]</scope>
    <source>
        <strain evidence="2">DUOXIRENSHENG_FW03</strain>
        <tissue evidence="2">Leaves</tissue>
    </source>
</reference>
<dbReference type="InterPro" id="IPR002156">
    <property type="entry name" value="RNaseH_domain"/>
</dbReference>
<keyword evidence="3" id="KW-1185">Reference proteome</keyword>
<accession>A0AAN9S342</accession>
<dbReference type="InterPro" id="IPR012337">
    <property type="entry name" value="RNaseH-like_sf"/>
</dbReference>
<dbReference type="GO" id="GO:0004523">
    <property type="term" value="F:RNA-DNA hybrid ribonuclease activity"/>
    <property type="evidence" value="ECO:0007669"/>
    <property type="project" value="InterPro"/>
</dbReference>
<comment type="caution">
    <text evidence="2">The sequence shown here is derived from an EMBL/GenBank/DDBJ whole genome shotgun (WGS) entry which is preliminary data.</text>
</comment>
<protein>
    <recommendedName>
        <fullName evidence="1">RNase H type-1 domain-containing protein</fullName>
    </recommendedName>
</protein>
<dbReference type="SUPFAM" id="SSF53098">
    <property type="entry name" value="Ribonuclease H-like"/>
    <property type="match status" value="1"/>
</dbReference>
<dbReference type="Proteomes" id="UP001386955">
    <property type="component" value="Unassembled WGS sequence"/>
</dbReference>
<feature type="domain" description="RNase H type-1" evidence="1">
    <location>
        <begin position="170"/>
        <end position="223"/>
    </location>
</feature>
<name>A0AAN9S342_PSOTE</name>
<gene>
    <name evidence="2" type="ORF">VNO78_23416</name>
</gene>
<evidence type="ECO:0000313" key="3">
    <source>
        <dbReference type="Proteomes" id="UP001386955"/>
    </source>
</evidence>
<dbReference type="Pfam" id="PF13456">
    <property type="entry name" value="RVT_3"/>
    <property type="match status" value="1"/>
</dbReference>
<sequence length="228" mass="26026">MRNPPLMQFNLSMMEIMDHEESKIQNASHVDRGSKRTFECRGLLLGILMRERLQSGSRIGLVDAAFVKSCPLLIVIPMIVGSERKLTRCSSSEEHPLHCFKDYPHSLEIWMRLGFGEAEFYHSTVLADWLKHNSLRNYVTLFDTLLDPLPSPEIIKGLSRFAAIGEALRPEFIAVSQGLHIAWNRCLRDLIIESDSLKVIHCLNNGFADTNVPYLDLISSIQKRVRHN</sequence>
<evidence type="ECO:0000259" key="1">
    <source>
        <dbReference type="Pfam" id="PF13456"/>
    </source>
</evidence>
<dbReference type="GO" id="GO:0003676">
    <property type="term" value="F:nucleic acid binding"/>
    <property type="evidence" value="ECO:0007669"/>
    <property type="project" value="InterPro"/>
</dbReference>
<dbReference type="InterPro" id="IPR044730">
    <property type="entry name" value="RNase_H-like_dom_plant"/>
</dbReference>
<evidence type="ECO:0000313" key="2">
    <source>
        <dbReference type="EMBL" id="KAK7388594.1"/>
    </source>
</evidence>
<organism evidence="2 3">
    <name type="scientific">Psophocarpus tetragonolobus</name>
    <name type="common">Winged bean</name>
    <name type="synonym">Dolichos tetragonolobus</name>
    <dbReference type="NCBI Taxonomy" id="3891"/>
    <lineage>
        <taxon>Eukaryota</taxon>
        <taxon>Viridiplantae</taxon>
        <taxon>Streptophyta</taxon>
        <taxon>Embryophyta</taxon>
        <taxon>Tracheophyta</taxon>
        <taxon>Spermatophyta</taxon>
        <taxon>Magnoliopsida</taxon>
        <taxon>eudicotyledons</taxon>
        <taxon>Gunneridae</taxon>
        <taxon>Pentapetalae</taxon>
        <taxon>rosids</taxon>
        <taxon>fabids</taxon>
        <taxon>Fabales</taxon>
        <taxon>Fabaceae</taxon>
        <taxon>Papilionoideae</taxon>
        <taxon>50 kb inversion clade</taxon>
        <taxon>NPAAA clade</taxon>
        <taxon>indigoferoid/millettioid clade</taxon>
        <taxon>Phaseoleae</taxon>
        <taxon>Psophocarpus</taxon>
    </lineage>
</organism>
<dbReference type="EMBL" id="JAYMYS010000006">
    <property type="protein sequence ID" value="KAK7388594.1"/>
    <property type="molecule type" value="Genomic_DNA"/>
</dbReference>
<proteinExistence type="predicted"/>
<dbReference type="CDD" id="cd06222">
    <property type="entry name" value="RNase_H_like"/>
    <property type="match status" value="1"/>
</dbReference>
<dbReference type="AlphaFoldDB" id="A0AAN9S342"/>